<feature type="domain" description="UPF0033" evidence="1">
    <location>
        <begin position="2"/>
        <end position="69"/>
    </location>
</feature>
<dbReference type="InterPro" id="IPR001455">
    <property type="entry name" value="TusA-like"/>
</dbReference>
<name>A0A7M1LE18_9BACT</name>
<evidence type="ECO:0000313" key="2">
    <source>
        <dbReference type="EMBL" id="QOQ86563.1"/>
    </source>
</evidence>
<keyword evidence="2" id="KW-0808">Transferase</keyword>
<evidence type="ECO:0000259" key="1">
    <source>
        <dbReference type="Pfam" id="PF01206"/>
    </source>
</evidence>
<keyword evidence="3" id="KW-1185">Reference proteome</keyword>
<dbReference type="AlphaFoldDB" id="A0A7M1LE18"/>
<dbReference type="SUPFAM" id="SSF75169">
    <property type="entry name" value="DsrEFH-like"/>
    <property type="match status" value="1"/>
</dbReference>
<protein>
    <submittedName>
        <fullName evidence="2">Sulfurtransferase-like selenium metabolism protein YedF</fullName>
    </submittedName>
</protein>
<sequence>MKLDLRDLECPEPIIKVKEKLNSIKIGESFEAVVNTLPPQENISRFLKTNDVPFEMSRNGKEVLFKITKNKDIQEQDLSVYNCGLPTNATKILYLNDDRAGSGEVGPSLLAKFLGSISNLPNKPTKIFIVNNGVKMTTDRSHPCYAVLKELEDKGIEIFTCGSCLESYKLVDKLSIGKMTNALEIMENLTKFEVISL</sequence>
<dbReference type="OrthoDB" id="9801500at2"/>
<proteinExistence type="predicted"/>
<dbReference type="SUPFAM" id="SSF64307">
    <property type="entry name" value="SirA-like"/>
    <property type="match status" value="1"/>
</dbReference>
<dbReference type="RefSeq" id="WP_025801742.1">
    <property type="nucleotide sequence ID" value="NZ_CP053842.1"/>
</dbReference>
<reference evidence="2 3" key="1">
    <citation type="submission" date="2020-10" db="EMBL/GenBank/DDBJ databases">
        <title>Campylobacter and Helicobacter PacBio genomes.</title>
        <authorList>
            <person name="Lane C."/>
        </authorList>
    </citation>
    <scope>NUCLEOTIDE SEQUENCE [LARGE SCALE GENOMIC DNA]</scope>
    <source>
        <strain evidence="2 3">2016D-0077</strain>
    </source>
</reference>
<dbReference type="CDD" id="cd00291">
    <property type="entry name" value="SirA_YedF_YeeD"/>
    <property type="match status" value="1"/>
</dbReference>
<dbReference type="GO" id="GO:0016740">
    <property type="term" value="F:transferase activity"/>
    <property type="evidence" value="ECO:0007669"/>
    <property type="project" value="UniProtKB-KW"/>
</dbReference>
<accession>A0A7M1LE18</accession>
<dbReference type="InterPro" id="IPR027396">
    <property type="entry name" value="DsrEFH-like"/>
</dbReference>
<dbReference type="NCBIfam" id="TIGR03527">
    <property type="entry name" value="selenium_YedF"/>
    <property type="match status" value="1"/>
</dbReference>
<dbReference type="Pfam" id="PF01206">
    <property type="entry name" value="TusA"/>
    <property type="match status" value="1"/>
</dbReference>
<dbReference type="InterPro" id="IPR036868">
    <property type="entry name" value="TusA-like_sf"/>
</dbReference>
<evidence type="ECO:0000313" key="3">
    <source>
        <dbReference type="Proteomes" id="UP000594749"/>
    </source>
</evidence>
<organism evidence="2 3">
    <name type="scientific">Campylobacter corcagiensis</name>
    <dbReference type="NCBI Taxonomy" id="1448857"/>
    <lineage>
        <taxon>Bacteria</taxon>
        <taxon>Pseudomonadati</taxon>
        <taxon>Campylobacterota</taxon>
        <taxon>Epsilonproteobacteria</taxon>
        <taxon>Campylobacterales</taxon>
        <taxon>Campylobacteraceae</taxon>
        <taxon>Campylobacter</taxon>
    </lineage>
</organism>
<dbReference type="Gene3D" id="3.30.110.40">
    <property type="entry name" value="TusA-like domain"/>
    <property type="match status" value="1"/>
</dbReference>
<dbReference type="InterPro" id="IPR019870">
    <property type="entry name" value="Se_metab_YedF"/>
</dbReference>
<dbReference type="EMBL" id="CP063078">
    <property type="protein sequence ID" value="QOQ86563.1"/>
    <property type="molecule type" value="Genomic_DNA"/>
</dbReference>
<gene>
    <name evidence="2" type="primary">yedF</name>
    <name evidence="2" type="ORF">IMC76_04810</name>
</gene>
<dbReference type="Proteomes" id="UP000594749">
    <property type="component" value="Chromosome"/>
</dbReference>